<organism evidence="2 3">
    <name type="scientific">Marinibaculum pumilum</name>
    <dbReference type="NCBI Taxonomy" id="1766165"/>
    <lineage>
        <taxon>Bacteria</taxon>
        <taxon>Pseudomonadati</taxon>
        <taxon>Pseudomonadota</taxon>
        <taxon>Alphaproteobacteria</taxon>
        <taxon>Rhodospirillales</taxon>
        <taxon>Rhodospirillaceae</taxon>
        <taxon>Marinibaculum</taxon>
    </lineage>
</organism>
<evidence type="ECO:0000313" key="2">
    <source>
        <dbReference type="EMBL" id="MFC3230980.1"/>
    </source>
</evidence>
<name>A0ABV7L8L3_9PROT</name>
<feature type="region of interest" description="Disordered" evidence="1">
    <location>
        <begin position="1"/>
        <end position="31"/>
    </location>
</feature>
<proteinExistence type="predicted"/>
<dbReference type="RefSeq" id="WP_379906449.1">
    <property type="nucleotide sequence ID" value="NZ_JBHRTR010000054.1"/>
</dbReference>
<feature type="compositionally biased region" description="Basic residues" evidence="1">
    <location>
        <begin position="1"/>
        <end position="12"/>
    </location>
</feature>
<keyword evidence="3" id="KW-1185">Reference proteome</keyword>
<dbReference type="Proteomes" id="UP001595528">
    <property type="component" value="Unassembled WGS sequence"/>
</dbReference>
<protein>
    <submittedName>
        <fullName evidence="2">Uncharacterized protein</fullName>
    </submittedName>
</protein>
<evidence type="ECO:0000313" key="3">
    <source>
        <dbReference type="Proteomes" id="UP001595528"/>
    </source>
</evidence>
<reference evidence="3" key="1">
    <citation type="journal article" date="2019" name="Int. J. Syst. Evol. Microbiol.">
        <title>The Global Catalogue of Microorganisms (GCM) 10K type strain sequencing project: providing services to taxonomists for standard genome sequencing and annotation.</title>
        <authorList>
            <consortium name="The Broad Institute Genomics Platform"/>
            <consortium name="The Broad Institute Genome Sequencing Center for Infectious Disease"/>
            <person name="Wu L."/>
            <person name="Ma J."/>
        </authorList>
    </citation>
    <scope>NUCLEOTIDE SEQUENCE [LARGE SCALE GENOMIC DNA]</scope>
    <source>
        <strain evidence="3">KCTC 42964</strain>
    </source>
</reference>
<accession>A0ABV7L8L3</accession>
<dbReference type="EMBL" id="JBHRTR010000054">
    <property type="protein sequence ID" value="MFC3230980.1"/>
    <property type="molecule type" value="Genomic_DNA"/>
</dbReference>
<sequence length="51" mass="5194">MKQGKSRNKGRQAHRDPFAPQTAAKAAGDSPAIDLGSVSAGAALAEYAVIL</sequence>
<comment type="caution">
    <text evidence="2">The sequence shown here is derived from an EMBL/GenBank/DDBJ whole genome shotgun (WGS) entry which is preliminary data.</text>
</comment>
<gene>
    <name evidence="2" type="ORF">ACFOGJ_27285</name>
</gene>
<evidence type="ECO:0000256" key="1">
    <source>
        <dbReference type="SAM" id="MobiDB-lite"/>
    </source>
</evidence>